<dbReference type="OrthoDB" id="1011633at2"/>
<feature type="domain" description="Outer membrane protein beta-barrel" evidence="2">
    <location>
        <begin position="23"/>
        <end position="178"/>
    </location>
</feature>
<reference evidence="3 4" key="1">
    <citation type="submission" date="2014-08" db="EMBL/GenBank/DDBJ databases">
        <title>Porphyromonas cangingivalis strain:COT-109_OH1386 Genome sequencing.</title>
        <authorList>
            <person name="Wallis C."/>
            <person name="Deusch O."/>
            <person name="O'Flynn C."/>
            <person name="Davis I."/>
            <person name="Jospin G."/>
            <person name="Darling A.E."/>
            <person name="Coil D.A."/>
            <person name="Alexiev A."/>
            <person name="Horsfall A."/>
            <person name="Kirkwood N."/>
            <person name="Harris S."/>
            <person name="Eisen J.A."/>
        </authorList>
    </citation>
    <scope>NUCLEOTIDE SEQUENCE [LARGE SCALE GENOMIC DNA]</scope>
    <source>
        <strain evidence="4">COT-109 OH1386</strain>
    </source>
</reference>
<proteinExistence type="predicted"/>
<feature type="chain" id="PRO_5001998322" description="Outer membrane protein beta-barrel domain-containing protein" evidence="1">
    <location>
        <begin position="21"/>
        <end position="206"/>
    </location>
</feature>
<dbReference type="AlphaFoldDB" id="A0A0A2EK50"/>
<dbReference type="InterPro" id="IPR025665">
    <property type="entry name" value="Beta-barrel_OMP_2"/>
</dbReference>
<keyword evidence="1" id="KW-0732">Signal</keyword>
<dbReference type="RefSeq" id="WP_036852329.1">
    <property type="nucleotide sequence ID" value="NZ_JQJD01000051.1"/>
</dbReference>
<dbReference type="Proteomes" id="UP000030125">
    <property type="component" value="Unassembled WGS sequence"/>
</dbReference>
<dbReference type="STRING" id="36874.HQ34_00225"/>
<feature type="signal peptide" evidence="1">
    <location>
        <begin position="1"/>
        <end position="20"/>
    </location>
</feature>
<dbReference type="Pfam" id="PF13568">
    <property type="entry name" value="OMP_b-brl_2"/>
    <property type="match status" value="1"/>
</dbReference>
<evidence type="ECO:0000313" key="4">
    <source>
        <dbReference type="Proteomes" id="UP000030125"/>
    </source>
</evidence>
<evidence type="ECO:0000313" key="3">
    <source>
        <dbReference type="EMBL" id="KGN79236.1"/>
    </source>
</evidence>
<name>A0A0A2EK50_PORCN</name>
<keyword evidence="4" id="KW-1185">Reference proteome</keyword>
<evidence type="ECO:0000256" key="1">
    <source>
        <dbReference type="SAM" id="SignalP"/>
    </source>
</evidence>
<protein>
    <recommendedName>
        <fullName evidence="2">Outer membrane protein beta-barrel domain-containing protein</fullName>
    </recommendedName>
</protein>
<organism evidence="3 4">
    <name type="scientific">Porphyromonas cangingivalis</name>
    <dbReference type="NCBI Taxonomy" id="36874"/>
    <lineage>
        <taxon>Bacteria</taxon>
        <taxon>Pseudomonadati</taxon>
        <taxon>Bacteroidota</taxon>
        <taxon>Bacteroidia</taxon>
        <taxon>Bacteroidales</taxon>
        <taxon>Porphyromonadaceae</taxon>
        <taxon>Porphyromonas</taxon>
    </lineage>
</organism>
<dbReference type="eggNOG" id="COG3637">
    <property type="taxonomic scope" value="Bacteria"/>
</dbReference>
<accession>A0A0A2EK50</accession>
<gene>
    <name evidence="3" type="ORF">HQ35_08000</name>
</gene>
<sequence>MKKILLLMMTVVAMSLTTTAYSQIRFGVKGGANFSSIPLNGTEIKSTQMTSYHAGVMAELEVPILPLSIEADLLLSQRGSLFEDGKVSEIFKSNHIDIPIYAKLWFFDFSAARFFVQAGPSFSYRLNSNVGDIVKSFDNLSELDAKRFGIGLNLGLGVELLKYFQLSAQYSAALGNEYEYKGVVAVANDFKKTKEKLFSVSLGIVF</sequence>
<dbReference type="EMBL" id="JQJD01000051">
    <property type="protein sequence ID" value="KGN79236.1"/>
    <property type="molecule type" value="Genomic_DNA"/>
</dbReference>
<evidence type="ECO:0000259" key="2">
    <source>
        <dbReference type="Pfam" id="PF13568"/>
    </source>
</evidence>
<comment type="caution">
    <text evidence="3">The sequence shown here is derived from an EMBL/GenBank/DDBJ whole genome shotgun (WGS) entry which is preliminary data.</text>
</comment>